<feature type="compositionally biased region" description="Basic and acidic residues" evidence="1">
    <location>
        <begin position="1"/>
        <end position="22"/>
    </location>
</feature>
<accession>A0A9Q1KAT7</accession>
<evidence type="ECO:0000313" key="2">
    <source>
        <dbReference type="EMBL" id="KAJ8439958.1"/>
    </source>
</evidence>
<proteinExistence type="predicted"/>
<evidence type="ECO:0000313" key="3">
    <source>
        <dbReference type="Proteomes" id="UP001153076"/>
    </source>
</evidence>
<feature type="region of interest" description="Disordered" evidence="1">
    <location>
        <begin position="1"/>
        <end position="24"/>
    </location>
</feature>
<dbReference type="Proteomes" id="UP001153076">
    <property type="component" value="Unassembled WGS sequence"/>
</dbReference>
<gene>
    <name evidence="2" type="ORF">Cgig2_013585</name>
</gene>
<dbReference type="AlphaFoldDB" id="A0A9Q1KAT7"/>
<dbReference type="EMBL" id="JAKOGI010000204">
    <property type="protein sequence ID" value="KAJ8439958.1"/>
    <property type="molecule type" value="Genomic_DNA"/>
</dbReference>
<reference evidence="2" key="1">
    <citation type="submission" date="2022-04" db="EMBL/GenBank/DDBJ databases">
        <title>Carnegiea gigantea Genome sequencing and assembly v2.</title>
        <authorList>
            <person name="Copetti D."/>
            <person name="Sanderson M.J."/>
            <person name="Burquez A."/>
            <person name="Wojciechowski M.F."/>
        </authorList>
    </citation>
    <scope>NUCLEOTIDE SEQUENCE</scope>
    <source>
        <strain evidence="2">SGP5-SGP5p</strain>
        <tissue evidence="2">Aerial part</tissue>
    </source>
</reference>
<keyword evidence="3" id="KW-1185">Reference proteome</keyword>
<feature type="region of interest" description="Disordered" evidence="1">
    <location>
        <begin position="201"/>
        <end position="245"/>
    </location>
</feature>
<evidence type="ECO:0000256" key="1">
    <source>
        <dbReference type="SAM" id="MobiDB-lite"/>
    </source>
</evidence>
<organism evidence="2 3">
    <name type="scientific">Carnegiea gigantea</name>
    <dbReference type="NCBI Taxonomy" id="171969"/>
    <lineage>
        <taxon>Eukaryota</taxon>
        <taxon>Viridiplantae</taxon>
        <taxon>Streptophyta</taxon>
        <taxon>Embryophyta</taxon>
        <taxon>Tracheophyta</taxon>
        <taxon>Spermatophyta</taxon>
        <taxon>Magnoliopsida</taxon>
        <taxon>eudicotyledons</taxon>
        <taxon>Gunneridae</taxon>
        <taxon>Pentapetalae</taxon>
        <taxon>Caryophyllales</taxon>
        <taxon>Cactineae</taxon>
        <taxon>Cactaceae</taxon>
        <taxon>Cactoideae</taxon>
        <taxon>Echinocereeae</taxon>
        <taxon>Carnegiea</taxon>
    </lineage>
</organism>
<protein>
    <submittedName>
        <fullName evidence="2">Uncharacterized protein</fullName>
    </submittedName>
</protein>
<sequence length="273" mass="31605">MNKDQEDHMGSGNGEHKMSDKPKIRHRKVKEFNNQMSYKGLRQLIENLNNNWHCAWLRNFDTCSCSLPLTYDRMRVTEHDVHMTLGFPKGSLELSLKNKSNVSIEFTSLLNRRKQQWLEHDSIPKCGSSRWGEDFRRNFVMLVVSTCLRGNQRGELCYLDCVVFKLRSVPCPFPTLRGSTNDETKSRVRQQFDTLDNMTVTNEEEEVHEKERRSKSDKDKAKAKDETGVSKVKSSAQGSSTPSLLGTSSRILVNLILRYEKYKQKLILAKEKL</sequence>
<comment type="caution">
    <text evidence="2">The sequence shown here is derived from an EMBL/GenBank/DDBJ whole genome shotgun (WGS) entry which is preliminary data.</text>
</comment>
<feature type="compositionally biased region" description="Basic and acidic residues" evidence="1">
    <location>
        <begin position="207"/>
        <end position="228"/>
    </location>
</feature>
<name>A0A9Q1KAT7_9CARY</name>